<dbReference type="CDD" id="cd04301">
    <property type="entry name" value="NAT_SF"/>
    <property type="match status" value="1"/>
</dbReference>
<proteinExistence type="predicted"/>
<dbReference type="InterPro" id="IPR051016">
    <property type="entry name" value="Diverse_Substrate_AcTransf"/>
</dbReference>
<name>A0ABS4S6X8_9BACI</name>
<evidence type="ECO:0000313" key="4">
    <source>
        <dbReference type="EMBL" id="MBP2257262.1"/>
    </source>
</evidence>
<evidence type="ECO:0000313" key="5">
    <source>
        <dbReference type="Proteomes" id="UP001519294"/>
    </source>
</evidence>
<feature type="domain" description="N-acetyltransferase" evidence="3">
    <location>
        <begin position="2"/>
        <end position="142"/>
    </location>
</feature>
<keyword evidence="5" id="KW-1185">Reference proteome</keyword>
<dbReference type="InterPro" id="IPR016181">
    <property type="entry name" value="Acyl_CoA_acyltransferase"/>
</dbReference>
<sequence>MYKIREAKLEDFSEIARIHDNPVNDHLSNRQVNLDKALFVQIIEDEIGKIYLVEKSGSVVGFVLFYINLSKRTLYIDRFSICKDYQKKGIDEHLYQKVKQFADRNKLEKMETQITTANPIVLTFFDEKGWKKIEPFRYNKNL</sequence>
<evidence type="ECO:0000256" key="1">
    <source>
        <dbReference type="ARBA" id="ARBA00022679"/>
    </source>
</evidence>
<dbReference type="Gene3D" id="3.40.630.30">
    <property type="match status" value="1"/>
</dbReference>
<evidence type="ECO:0000256" key="2">
    <source>
        <dbReference type="ARBA" id="ARBA00023315"/>
    </source>
</evidence>
<dbReference type="InterPro" id="IPR000182">
    <property type="entry name" value="GNAT_dom"/>
</dbReference>
<dbReference type="PROSITE" id="PS51186">
    <property type="entry name" value="GNAT"/>
    <property type="match status" value="1"/>
</dbReference>
<protein>
    <submittedName>
        <fullName evidence="4">GNAT family acetyltransferase</fullName>
    </submittedName>
</protein>
<gene>
    <name evidence="4" type="ORF">J2Z81_001210</name>
</gene>
<dbReference type="RefSeq" id="WP_226370913.1">
    <property type="nucleotide sequence ID" value="NZ_JAGIKX010000006.1"/>
</dbReference>
<keyword evidence="1" id="KW-0808">Transferase</keyword>
<accession>A0ABS4S6X8</accession>
<dbReference type="Pfam" id="PF00583">
    <property type="entry name" value="Acetyltransf_1"/>
    <property type="match status" value="1"/>
</dbReference>
<dbReference type="SUPFAM" id="SSF55729">
    <property type="entry name" value="Acyl-CoA N-acyltransferases (Nat)"/>
    <property type="match status" value="1"/>
</dbReference>
<dbReference type="EMBL" id="JAGIKX010000006">
    <property type="protein sequence ID" value="MBP2257262.1"/>
    <property type="molecule type" value="Genomic_DNA"/>
</dbReference>
<dbReference type="PANTHER" id="PTHR10545">
    <property type="entry name" value="DIAMINE N-ACETYLTRANSFERASE"/>
    <property type="match status" value="1"/>
</dbReference>
<reference evidence="4 5" key="1">
    <citation type="submission" date="2021-03" db="EMBL/GenBank/DDBJ databases">
        <title>Genomic Encyclopedia of Type Strains, Phase IV (KMG-IV): sequencing the most valuable type-strain genomes for metagenomic binning, comparative biology and taxonomic classification.</title>
        <authorList>
            <person name="Goeker M."/>
        </authorList>
    </citation>
    <scope>NUCLEOTIDE SEQUENCE [LARGE SCALE GENOMIC DNA]</scope>
    <source>
        <strain evidence="4 5">DSM 25790</strain>
    </source>
</reference>
<comment type="caution">
    <text evidence="4">The sequence shown here is derived from an EMBL/GenBank/DDBJ whole genome shotgun (WGS) entry which is preliminary data.</text>
</comment>
<dbReference type="Proteomes" id="UP001519294">
    <property type="component" value="Unassembled WGS sequence"/>
</dbReference>
<dbReference type="PANTHER" id="PTHR10545:SF29">
    <property type="entry name" value="GH14572P-RELATED"/>
    <property type="match status" value="1"/>
</dbReference>
<keyword evidence="2" id="KW-0012">Acyltransferase</keyword>
<evidence type="ECO:0000259" key="3">
    <source>
        <dbReference type="PROSITE" id="PS51186"/>
    </source>
</evidence>
<organism evidence="4 5">
    <name type="scientific">Virgibacillus alimentarius</name>
    <dbReference type="NCBI Taxonomy" id="698769"/>
    <lineage>
        <taxon>Bacteria</taxon>
        <taxon>Bacillati</taxon>
        <taxon>Bacillota</taxon>
        <taxon>Bacilli</taxon>
        <taxon>Bacillales</taxon>
        <taxon>Bacillaceae</taxon>
        <taxon>Virgibacillus</taxon>
    </lineage>
</organism>